<evidence type="ECO:0000313" key="1">
    <source>
        <dbReference type="EMBL" id="CAE7898326.1"/>
    </source>
</evidence>
<proteinExistence type="predicted"/>
<accession>A0A813BEN0</accession>
<dbReference type="EMBL" id="CAJNJA010069606">
    <property type="protein sequence ID" value="CAE7898326.1"/>
    <property type="molecule type" value="Genomic_DNA"/>
</dbReference>
<dbReference type="Proteomes" id="UP000601435">
    <property type="component" value="Unassembled WGS sequence"/>
</dbReference>
<reference evidence="1" key="1">
    <citation type="submission" date="2021-02" db="EMBL/GenBank/DDBJ databases">
        <authorList>
            <person name="Dougan E. K."/>
            <person name="Rhodes N."/>
            <person name="Thang M."/>
            <person name="Chan C."/>
        </authorList>
    </citation>
    <scope>NUCLEOTIDE SEQUENCE</scope>
</reference>
<gene>
    <name evidence="1" type="ORF">SNEC2469_LOCUS30155</name>
</gene>
<keyword evidence="2" id="KW-1185">Reference proteome</keyword>
<organism evidence="1 2">
    <name type="scientific">Symbiodinium necroappetens</name>
    <dbReference type="NCBI Taxonomy" id="1628268"/>
    <lineage>
        <taxon>Eukaryota</taxon>
        <taxon>Sar</taxon>
        <taxon>Alveolata</taxon>
        <taxon>Dinophyceae</taxon>
        <taxon>Suessiales</taxon>
        <taxon>Symbiodiniaceae</taxon>
        <taxon>Symbiodinium</taxon>
    </lineage>
</organism>
<comment type="caution">
    <text evidence="1">The sequence shown here is derived from an EMBL/GenBank/DDBJ whole genome shotgun (WGS) entry which is preliminary data.</text>
</comment>
<dbReference type="AlphaFoldDB" id="A0A813BEN0"/>
<dbReference type="OrthoDB" id="411273at2759"/>
<evidence type="ECO:0000313" key="2">
    <source>
        <dbReference type="Proteomes" id="UP000601435"/>
    </source>
</evidence>
<sequence length="354" mass="38863">MQSRLSEFVASVHELACVSGLQKIVDVRFVVCASPGKSESGSQSQAGSLPRGLEDLVGILKDGRAADCIQLPPSWCKSLIHEGHLEALLKLDASVKGSLGPVVEQQLRAARIAYAYTSPQGQGLDYLAEASTWTKVEHVMQGVAALLDVQTAKAVHKLELPSLMSAEQRLIMKLAGTVNATKESLQQHKAGIRNGELWEKLDAMLRETDSKNVKDAVSFLDDKSEVMENHIEGLGLEEFSKNQDMANAILQWEADLVKILTTGKESFDSLRTTLEMPPDLFHFQQGLVAAMCHQLLLRDYDGGDDEMKQQAIADGQEIDRFARKVLKLSKKEFPSQVAQVEKLVKDLKARAATS</sequence>
<protein>
    <submittedName>
        <fullName evidence="1">Uncharacterized protein</fullName>
    </submittedName>
</protein>
<name>A0A813BEN0_9DINO</name>